<feature type="transmembrane region" description="Helical" evidence="1">
    <location>
        <begin position="35"/>
        <end position="56"/>
    </location>
</feature>
<sequence length="156" mass="17685">MVYSTMVLGWLGILIFLLILLTFQKITKNNEYTFLHLLLALMYAMWLPLPIVLYRLLESDLLLVGAVFGFVYLILLVAGMVLQTGHLAYISQHNEDGAIKDSYINYMMATLSHPYEGLVNVFKCIWAVFLGITFFNNGEVLMAGLMFLFGLASFII</sequence>
<proteinExistence type="predicted"/>
<evidence type="ECO:0000313" key="3">
    <source>
        <dbReference type="Proteomes" id="UP000199708"/>
    </source>
</evidence>
<feature type="transmembrane region" description="Helical" evidence="1">
    <location>
        <begin position="140"/>
        <end position="155"/>
    </location>
</feature>
<keyword evidence="1" id="KW-0812">Transmembrane</keyword>
<accession>A0A1G7TC11</accession>
<keyword evidence="1" id="KW-0472">Membrane</keyword>
<keyword evidence="1" id="KW-1133">Transmembrane helix</keyword>
<name>A0A1G7TC11_9LACT</name>
<keyword evidence="3" id="KW-1185">Reference proteome</keyword>
<reference evidence="2 3" key="1">
    <citation type="submission" date="2016-10" db="EMBL/GenBank/DDBJ databases">
        <authorList>
            <person name="de Groot N.N."/>
        </authorList>
    </citation>
    <scope>NUCLEOTIDE SEQUENCE [LARGE SCALE GENOMIC DNA]</scope>
    <source>
        <strain evidence="2 3">ATCC BAA-466</strain>
    </source>
</reference>
<gene>
    <name evidence="2" type="ORF">SAMN05421791_10589</name>
</gene>
<dbReference type="Proteomes" id="UP000199708">
    <property type="component" value="Unassembled WGS sequence"/>
</dbReference>
<dbReference type="EMBL" id="FNCK01000005">
    <property type="protein sequence ID" value="SDG32846.1"/>
    <property type="molecule type" value="Genomic_DNA"/>
</dbReference>
<evidence type="ECO:0000313" key="2">
    <source>
        <dbReference type="EMBL" id="SDG32846.1"/>
    </source>
</evidence>
<feature type="transmembrane region" description="Helical" evidence="1">
    <location>
        <begin position="6"/>
        <end position="23"/>
    </location>
</feature>
<evidence type="ECO:0000256" key="1">
    <source>
        <dbReference type="SAM" id="Phobius"/>
    </source>
</evidence>
<organism evidence="2 3">
    <name type="scientific">Facklamia miroungae</name>
    <dbReference type="NCBI Taxonomy" id="120956"/>
    <lineage>
        <taxon>Bacteria</taxon>
        <taxon>Bacillati</taxon>
        <taxon>Bacillota</taxon>
        <taxon>Bacilli</taxon>
        <taxon>Lactobacillales</taxon>
        <taxon>Aerococcaceae</taxon>
        <taxon>Facklamia</taxon>
    </lineage>
</organism>
<protein>
    <submittedName>
        <fullName evidence="2">Uncharacterized protein</fullName>
    </submittedName>
</protein>
<feature type="transmembrane region" description="Helical" evidence="1">
    <location>
        <begin position="62"/>
        <end position="82"/>
    </location>
</feature>
<dbReference type="AlphaFoldDB" id="A0A1G7TC11"/>